<sequence>MVHEIMNILDWLQNGKIRALEENQMVKGEFWLGIILDVAHELFCTKWSC</sequence>
<reference evidence="1" key="1">
    <citation type="submission" date="2018-02" db="EMBL/GenBank/DDBJ databases">
        <title>Rhizophora mucronata_Transcriptome.</title>
        <authorList>
            <person name="Meera S.P."/>
            <person name="Sreeshan A."/>
            <person name="Augustine A."/>
        </authorList>
    </citation>
    <scope>NUCLEOTIDE SEQUENCE</scope>
    <source>
        <tissue evidence="1">Leaf</tissue>
    </source>
</reference>
<evidence type="ECO:0000313" key="1">
    <source>
        <dbReference type="EMBL" id="MBX65443.1"/>
    </source>
</evidence>
<proteinExistence type="predicted"/>
<name>A0A2P2QEK8_RHIMU</name>
<dbReference type="AlphaFoldDB" id="A0A2P2QEK8"/>
<accession>A0A2P2QEK8</accession>
<protein>
    <submittedName>
        <fullName evidence="1">Uncharacterized protein</fullName>
    </submittedName>
</protein>
<dbReference type="EMBL" id="GGEC01084959">
    <property type="protein sequence ID" value="MBX65443.1"/>
    <property type="molecule type" value="Transcribed_RNA"/>
</dbReference>
<organism evidence="1">
    <name type="scientific">Rhizophora mucronata</name>
    <name type="common">Asiatic mangrove</name>
    <dbReference type="NCBI Taxonomy" id="61149"/>
    <lineage>
        <taxon>Eukaryota</taxon>
        <taxon>Viridiplantae</taxon>
        <taxon>Streptophyta</taxon>
        <taxon>Embryophyta</taxon>
        <taxon>Tracheophyta</taxon>
        <taxon>Spermatophyta</taxon>
        <taxon>Magnoliopsida</taxon>
        <taxon>eudicotyledons</taxon>
        <taxon>Gunneridae</taxon>
        <taxon>Pentapetalae</taxon>
        <taxon>rosids</taxon>
        <taxon>fabids</taxon>
        <taxon>Malpighiales</taxon>
        <taxon>Rhizophoraceae</taxon>
        <taxon>Rhizophora</taxon>
    </lineage>
</organism>